<dbReference type="GO" id="GO:0070628">
    <property type="term" value="F:proteasome binding"/>
    <property type="evidence" value="ECO:0007669"/>
    <property type="project" value="InterPro"/>
</dbReference>
<protein>
    <recommendedName>
        <fullName evidence="10">Proteasome activator subunit 4</fullName>
    </recommendedName>
</protein>
<dbReference type="InterPro" id="IPR035309">
    <property type="entry name" value="PSME4"/>
</dbReference>
<dbReference type="Pfam" id="PF11919">
    <property type="entry name" value="PSME4_C"/>
    <property type="match status" value="1"/>
</dbReference>
<keyword evidence="9" id="KW-1185">Reference proteome</keyword>
<evidence type="ECO:0000256" key="5">
    <source>
        <dbReference type="SAM" id="MobiDB-lite"/>
    </source>
</evidence>
<evidence type="ECO:0000256" key="2">
    <source>
        <dbReference type="ARBA" id="ARBA00022737"/>
    </source>
</evidence>
<dbReference type="GO" id="GO:0005829">
    <property type="term" value="C:cytosol"/>
    <property type="evidence" value="ECO:0007669"/>
    <property type="project" value="TreeGrafter"/>
</dbReference>
<dbReference type="GO" id="GO:0005634">
    <property type="term" value="C:nucleus"/>
    <property type="evidence" value="ECO:0007669"/>
    <property type="project" value="TreeGrafter"/>
</dbReference>
<feature type="domain" description="Proteasome activator Blm10 middle HEAT repeats region" evidence="7">
    <location>
        <begin position="632"/>
        <end position="897"/>
    </location>
</feature>
<dbReference type="GO" id="GO:0016504">
    <property type="term" value="F:peptidase activator activity"/>
    <property type="evidence" value="ECO:0007669"/>
    <property type="project" value="InterPro"/>
</dbReference>
<evidence type="ECO:0000256" key="3">
    <source>
        <dbReference type="ARBA" id="ARBA00022763"/>
    </source>
</evidence>
<keyword evidence="3" id="KW-0227">DNA damage</keyword>
<dbReference type="Proteomes" id="UP001055712">
    <property type="component" value="Unassembled WGS sequence"/>
</dbReference>
<reference evidence="8" key="2">
    <citation type="submission" date="2020-11" db="EMBL/GenBank/DDBJ databases">
        <authorList>
            <person name="Cecchin M."/>
            <person name="Marcolungo L."/>
            <person name="Rossato M."/>
            <person name="Girolomoni L."/>
            <person name="Cosentino E."/>
            <person name="Cuine S."/>
            <person name="Li-Beisson Y."/>
            <person name="Delledonne M."/>
            <person name="Ballottari M."/>
        </authorList>
    </citation>
    <scope>NUCLEOTIDE SEQUENCE</scope>
    <source>
        <strain evidence="8">211/11P</strain>
        <tissue evidence="8">Whole cell</tissue>
    </source>
</reference>
<dbReference type="InterPro" id="IPR021843">
    <property type="entry name" value="PSME4_C"/>
</dbReference>
<evidence type="ECO:0000313" key="8">
    <source>
        <dbReference type="EMBL" id="KAI3424360.1"/>
    </source>
</evidence>
<keyword evidence="2" id="KW-0677">Repeat</keyword>
<dbReference type="InterPro" id="IPR016024">
    <property type="entry name" value="ARM-type_fold"/>
</dbReference>
<evidence type="ECO:0000259" key="7">
    <source>
        <dbReference type="Pfam" id="PF16507"/>
    </source>
</evidence>
<dbReference type="OrthoDB" id="17907at2759"/>
<dbReference type="GO" id="GO:0010499">
    <property type="term" value="P:proteasomal ubiquitin-independent protein catabolic process"/>
    <property type="evidence" value="ECO:0007669"/>
    <property type="project" value="TreeGrafter"/>
</dbReference>
<dbReference type="GO" id="GO:0006281">
    <property type="term" value="P:DNA repair"/>
    <property type="evidence" value="ECO:0007669"/>
    <property type="project" value="UniProtKB-KW"/>
</dbReference>
<feature type="region of interest" description="Disordered" evidence="5">
    <location>
        <begin position="378"/>
        <end position="452"/>
    </location>
</feature>
<organism evidence="8 9">
    <name type="scientific">Chlorella vulgaris</name>
    <name type="common">Green alga</name>
    <dbReference type="NCBI Taxonomy" id="3077"/>
    <lineage>
        <taxon>Eukaryota</taxon>
        <taxon>Viridiplantae</taxon>
        <taxon>Chlorophyta</taxon>
        <taxon>core chlorophytes</taxon>
        <taxon>Trebouxiophyceae</taxon>
        <taxon>Chlorellales</taxon>
        <taxon>Chlorellaceae</taxon>
        <taxon>Chlorella clade</taxon>
        <taxon>Chlorella</taxon>
    </lineage>
</organism>
<feature type="compositionally biased region" description="Low complexity" evidence="5">
    <location>
        <begin position="436"/>
        <end position="452"/>
    </location>
</feature>
<accession>A0A9D4YSX5</accession>
<dbReference type="SUPFAM" id="SSF48371">
    <property type="entry name" value="ARM repeat"/>
    <property type="match status" value="2"/>
</dbReference>
<feature type="region of interest" description="Disordered" evidence="5">
    <location>
        <begin position="1699"/>
        <end position="1725"/>
    </location>
</feature>
<comment type="similarity">
    <text evidence="1">Belongs to the BLM10 family.</text>
</comment>
<evidence type="ECO:0008006" key="10">
    <source>
        <dbReference type="Google" id="ProtNLM"/>
    </source>
</evidence>
<dbReference type="PANTHER" id="PTHR32170:SF3">
    <property type="entry name" value="PROTEASOME ACTIVATOR COMPLEX SUBUNIT 4"/>
    <property type="match status" value="1"/>
</dbReference>
<evidence type="ECO:0000256" key="1">
    <source>
        <dbReference type="ARBA" id="ARBA00005739"/>
    </source>
</evidence>
<proteinExistence type="inferred from homology"/>
<dbReference type="Pfam" id="PF16507">
    <property type="entry name" value="HEAT_PSME4_mid"/>
    <property type="match status" value="2"/>
</dbReference>
<dbReference type="EMBL" id="SIDB01000013">
    <property type="protein sequence ID" value="KAI3424360.1"/>
    <property type="molecule type" value="Genomic_DNA"/>
</dbReference>
<gene>
    <name evidence="8" type="ORF">D9Q98_009913</name>
</gene>
<sequence>MVGSCVWNDWLPEAQAEEIRTEEPLRYAALVRHLCQQWQRDRAELGLAAAAEATLPFVPLAKCLMNARAEPEPAVLNQFVEFMLDVVLSCQSDLVVQVRWAQQLHRLLRVHRRKLQVSVPWRPLYEMMRRQGMEPSAAYEGGGVAEARHQALVTLVHRCRRYFPPGSAAEMWDHFAPALADPQRPECFEALGWLAMLLPTHEAMRTEGGWREWAPRWLHLWQQLDHCRYWDSLWFALFSRLAKHDVHGMVDWPVLLPQLYTRFMWAFEVPVGAATGSPPFSYPAPGLCQLLFNAELKSRSSCIAKATIYLLGRGGGGSPQQDPVWPHLEGVANLLEQYYHPSNSGRWSATLSNFMRELTTHLCKRLVAEHYAAIGAANGSDSDGEDLADAGLDDPAAGSAEEEAAGGGGLSGLLPMLRAQSAQHTDDTSSTDEELAASPAAHAPPSARQHLAAPTRRAVAALLLRLAGKAQFAKDKGSARIASQVLAALAHLAPDIVLPHVHAHFATALETITSASQLGTAIQTLSLCVRPLMIAGLTPLAPPQESGGGSGGGGAVLGAAVAAAPEPPPPASEEQRATAAQALASALMATLPGIDANDEPKSLAAFRFYCCVLGALGQLPEGPTAALPLLSEEWVDELLARCFAIISNLDSPEHRGEHGGHQGQKGMEDGSFLLDSNSMFRPLMELLFARLPPSLRKGAIRRVAKFLLESTFTSVAAEASVLCNAVAWADSQCTAQLLLGPLVEAMERELAGAVADGTTRLSKAHEGSLTWRLGLLSSTAFRSGPALTPFQPRILRIVAVLAAAPSQSVQEATARAVGSMLSGLLSFYPTNQHDPCIDVYSLGDGLSIECCVDKFGTGCSQPLTWHEPSAEEVAFGEALVRTALLEPAQRLRQLSSAGGEVPKETLKALLLQMEGVLGGARTCLPDLPLPAAAASAAAGGQRRQPLALLGRSGVQLSGGGEGGGPRAVAAEALLVAAGCIGATSDSDSLRQLVLAMDGVLAVGTSEYADSTSNLAAWNSDEKWMHEPAVAGLLRAEQHVAATTVGGGEGGGGGNGGGKGSIKWRRRRPRWLVAEKVFLNLEWRASQAAYRPWASLELPCPPLEQLPPLVVQLVQQGVRFATHSYPDVREAGVSLLERVVKRYPCLAPLVLPPLLAALAKLPADEAVPWGGSTSDLLPALQQAVARAGAAAAAAAADGQPEPEAEQALAVGACRVLEGRAVWRHVSRDPAASRGLLLGLLASAAHTGAEAQSSILRCFLITAFRFTAPNHGDGAESAAMIDDVLAAAEQPGLHWRYRCLAECALCMLLPLLDAATATAVTRHWAALLTSDMLLLRQLAAAGLTMLLLPVWHVPHPGALGGGRSLAAAADEQMAAADEQELPPQQRRIDAAAVQAAAAALRGVVLADPAAFAAGLFQQLAHGHPLLGAEGQQQRSARQMLGGSRDDMMMKMVTGTLSRAAIWPHGRETIPLLSKDGFIATHAQLVQVLAVVVPESVAAFRQPLEAALGQSQDQDRPATAAAAEVLAGLLAVPAIYSSGGAWGEWVGPALTQAMAAAPLENVELWSSCALRYAAHHLAIAELAAAAPAELAPGLEAPALAAQLSPLQLLVDAVAEPLPEGATSSQAYKRISSLLLLTAEVATATGSARPPPLLRRLQARLLLELPSLAQLPGENVRLAAAQLSAFVPCCVLEAEESSSAAATSAPAGIGHGDGNGNGNGNGGSDAEMVVVGPGSARASSAASLEAVAAGTGSEDPVLLVQCSAAALRRAAVAYLDGVVAEFDASVQCLYAAHRSEEKGSLPDSAAARDSAAATARGGAEGEVVMAEAAAGVDGEQPELETQQEGGEGEEEGVAGVSMSEDEAVLVVGGAAAAAGSGETAVQGSTEYQAAVAQVSFTVQLMVQALTGGEGPGLAPWLARMLGSLLRVQEVIPSELQFVALEARKALVCFKYLPLPASLVGPVLSTLEQASAAELWPERASALLFAQYFWFRHTFLLGPQGTARVQAMVVAMLSDPKLEVREMAATTLSGLLKGLPPKDADALRQNFTDQALQLFPLNKRRRTAGGGTAAPPAGGAASLAQRHAVVLGLKAFVLSTPYDVPGWLPDVLMALVRLAPEPPPLRTSVTKTLSEFRRTHEEAGLSEVRELLSAEQWEAIRDVASPASYFV</sequence>
<feature type="domain" description="Proteasome activator complex subunit 4 C-terminal" evidence="6">
    <location>
        <begin position="2075"/>
        <end position="2162"/>
    </location>
</feature>
<feature type="compositionally biased region" description="Gly residues" evidence="5">
    <location>
        <begin position="1705"/>
        <end position="1719"/>
    </location>
</feature>
<reference evidence="8" key="1">
    <citation type="journal article" date="2019" name="Plant J.">
        <title>Chlorella vulgaris genome assembly and annotation reveals the molecular basis for metabolic acclimation to high light conditions.</title>
        <authorList>
            <person name="Cecchin M."/>
            <person name="Marcolungo L."/>
            <person name="Rossato M."/>
            <person name="Girolomoni L."/>
            <person name="Cosentino E."/>
            <person name="Cuine S."/>
            <person name="Li-Beisson Y."/>
            <person name="Delledonne M."/>
            <person name="Ballottari M."/>
        </authorList>
    </citation>
    <scope>NUCLEOTIDE SEQUENCE</scope>
    <source>
        <strain evidence="8">211/11P</strain>
    </source>
</reference>
<evidence type="ECO:0000256" key="4">
    <source>
        <dbReference type="ARBA" id="ARBA00023204"/>
    </source>
</evidence>
<keyword evidence="4" id="KW-0234">DNA repair</keyword>
<feature type="compositionally biased region" description="Acidic residues" evidence="5">
    <location>
        <begin position="382"/>
        <end position="392"/>
    </location>
</feature>
<evidence type="ECO:0000313" key="9">
    <source>
        <dbReference type="Proteomes" id="UP001055712"/>
    </source>
</evidence>
<feature type="compositionally biased region" description="Low complexity" evidence="5">
    <location>
        <begin position="1799"/>
        <end position="1814"/>
    </location>
</feature>
<evidence type="ECO:0000259" key="6">
    <source>
        <dbReference type="Pfam" id="PF11919"/>
    </source>
</evidence>
<dbReference type="PANTHER" id="PTHR32170">
    <property type="entry name" value="PROTEASOME ACTIVATOR COMPLEX SUBUNIT 4"/>
    <property type="match status" value="1"/>
</dbReference>
<feature type="region of interest" description="Disordered" evidence="5">
    <location>
        <begin position="1793"/>
        <end position="1814"/>
    </location>
</feature>
<name>A0A9D4YSX5_CHLVU</name>
<comment type="caution">
    <text evidence="8">The sequence shown here is derived from an EMBL/GenBank/DDBJ whole genome shotgun (WGS) entry which is preliminary data.</text>
</comment>
<dbReference type="InterPro" id="IPR032430">
    <property type="entry name" value="Blm10_mid"/>
</dbReference>
<feature type="domain" description="Proteasome activator Blm10 middle HEAT repeats region" evidence="7">
    <location>
        <begin position="328"/>
        <end position="371"/>
    </location>
</feature>